<dbReference type="EMBL" id="ML732231">
    <property type="protein sequence ID" value="KAB8073199.1"/>
    <property type="molecule type" value="Genomic_DNA"/>
</dbReference>
<dbReference type="OrthoDB" id="4509786at2759"/>
<dbReference type="PANTHER" id="PTHR47356">
    <property type="entry name" value="FAD-DEPENDENT MONOOXYGENASE ASQG-RELATED"/>
    <property type="match status" value="1"/>
</dbReference>
<keyword evidence="3" id="KW-0274">FAD</keyword>
<dbReference type="InterPro" id="IPR050562">
    <property type="entry name" value="FAD_mOase_fung"/>
</dbReference>
<evidence type="ECO:0000256" key="4">
    <source>
        <dbReference type="ARBA" id="ARBA00023002"/>
    </source>
</evidence>
<evidence type="ECO:0000256" key="1">
    <source>
        <dbReference type="ARBA" id="ARBA00007992"/>
    </source>
</evidence>
<keyword evidence="4" id="KW-0560">Oxidoreductase</keyword>
<keyword evidence="7" id="KW-1185">Reference proteome</keyword>
<organism evidence="6 7">
    <name type="scientific">Aspergillus leporis</name>
    <dbReference type="NCBI Taxonomy" id="41062"/>
    <lineage>
        <taxon>Eukaryota</taxon>
        <taxon>Fungi</taxon>
        <taxon>Dikarya</taxon>
        <taxon>Ascomycota</taxon>
        <taxon>Pezizomycotina</taxon>
        <taxon>Eurotiomycetes</taxon>
        <taxon>Eurotiomycetidae</taxon>
        <taxon>Eurotiales</taxon>
        <taxon>Aspergillaceae</taxon>
        <taxon>Aspergillus</taxon>
        <taxon>Aspergillus subgen. Circumdati</taxon>
    </lineage>
</organism>
<dbReference type="GO" id="GO:0004497">
    <property type="term" value="F:monooxygenase activity"/>
    <property type="evidence" value="ECO:0007669"/>
    <property type="project" value="InterPro"/>
</dbReference>
<dbReference type="Gene3D" id="3.50.50.60">
    <property type="entry name" value="FAD/NAD(P)-binding domain"/>
    <property type="match status" value="1"/>
</dbReference>
<proteinExistence type="inferred from homology"/>
<reference evidence="6 7" key="1">
    <citation type="submission" date="2019-04" db="EMBL/GenBank/DDBJ databases">
        <title>Friends and foes A comparative genomics study of 23 Aspergillus species from section Flavi.</title>
        <authorList>
            <consortium name="DOE Joint Genome Institute"/>
            <person name="Kjaerbolling I."/>
            <person name="Vesth T."/>
            <person name="Frisvad J.C."/>
            <person name="Nybo J.L."/>
            <person name="Theobald S."/>
            <person name="Kildgaard S."/>
            <person name="Isbrandt T."/>
            <person name="Kuo A."/>
            <person name="Sato A."/>
            <person name="Lyhne E.K."/>
            <person name="Kogle M.E."/>
            <person name="Wiebenga A."/>
            <person name="Kun R.S."/>
            <person name="Lubbers R.J."/>
            <person name="Makela M.R."/>
            <person name="Barry K."/>
            <person name="Chovatia M."/>
            <person name="Clum A."/>
            <person name="Daum C."/>
            <person name="Haridas S."/>
            <person name="He G."/>
            <person name="LaButti K."/>
            <person name="Lipzen A."/>
            <person name="Mondo S."/>
            <person name="Riley R."/>
            <person name="Salamov A."/>
            <person name="Simmons B.A."/>
            <person name="Magnuson J.K."/>
            <person name="Henrissat B."/>
            <person name="Mortensen U.H."/>
            <person name="Larsen T.O."/>
            <person name="Devries R.P."/>
            <person name="Grigoriev I.V."/>
            <person name="Machida M."/>
            <person name="Baker S.E."/>
            <person name="Andersen M.R."/>
        </authorList>
    </citation>
    <scope>NUCLEOTIDE SEQUENCE [LARGE SCALE GENOMIC DNA]</scope>
    <source>
        <strain evidence="6 7">CBS 151.66</strain>
    </source>
</reference>
<dbReference type="InterPro" id="IPR036188">
    <property type="entry name" value="FAD/NAD-bd_sf"/>
</dbReference>
<evidence type="ECO:0000259" key="5">
    <source>
        <dbReference type="Pfam" id="PF01494"/>
    </source>
</evidence>
<evidence type="ECO:0000256" key="2">
    <source>
        <dbReference type="ARBA" id="ARBA00022630"/>
    </source>
</evidence>
<keyword evidence="2" id="KW-0285">Flavoprotein</keyword>
<evidence type="ECO:0000313" key="6">
    <source>
        <dbReference type="EMBL" id="KAB8073199.1"/>
    </source>
</evidence>
<protein>
    <recommendedName>
        <fullName evidence="5">FAD-binding domain-containing protein</fullName>
    </recommendedName>
</protein>
<sequence length="188" mass="21028">MDEEAPKGIHVIIMGSIAGLTLANCLRRKDIRFTVLESGSEIAVSRGASIGLRILDQLGMFEELSQVMTPVHVSSLWTETGRLIKKGYPRILQERHGYPFAFLPRKALVAILYEGLREDKPKISLDKKVIDIKLVTSGVVVKCADGTRYKGDIFIGADGIRCTVRQKMWRDMKRTQSGRAVEKKEPSN</sequence>
<dbReference type="SUPFAM" id="SSF51905">
    <property type="entry name" value="FAD/NAD(P)-binding domain"/>
    <property type="match status" value="1"/>
</dbReference>
<dbReference type="InterPro" id="IPR002938">
    <property type="entry name" value="FAD-bd"/>
</dbReference>
<accession>A0A5N5WXY9</accession>
<gene>
    <name evidence="6" type="ORF">BDV29DRAFT_157785</name>
</gene>
<dbReference type="AlphaFoldDB" id="A0A5N5WXY9"/>
<evidence type="ECO:0000313" key="7">
    <source>
        <dbReference type="Proteomes" id="UP000326565"/>
    </source>
</evidence>
<dbReference type="Proteomes" id="UP000326565">
    <property type="component" value="Unassembled WGS sequence"/>
</dbReference>
<comment type="similarity">
    <text evidence="1">Belongs to the paxM FAD-dependent monooxygenase family.</text>
</comment>
<dbReference type="GO" id="GO:0071949">
    <property type="term" value="F:FAD binding"/>
    <property type="evidence" value="ECO:0007669"/>
    <property type="project" value="InterPro"/>
</dbReference>
<name>A0A5N5WXY9_9EURO</name>
<feature type="domain" description="FAD-binding" evidence="5">
    <location>
        <begin position="11"/>
        <end position="175"/>
    </location>
</feature>
<dbReference type="Pfam" id="PF01494">
    <property type="entry name" value="FAD_binding_3"/>
    <property type="match status" value="1"/>
</dbReference>
<evidence type="ECO:0000256" key="3">
    <source>
        <dbReference type="ARBA" id="ARBA00022827"/>
    </source>
</evidence>
<dbReference type="PANTHER" id="PTHR47356:SF2">
    <property type="entry name" value="FAD-BINDING DOMAIN-CONTAINING PROTEIN-RELATED"/>
    <property type="match status" value="1"/>
</dbReference>